<gene>
    <name evidence="1" type="ORF">PCOR1329_LOCUS49060</name>
</gene>
<evidence type="ECO:0000313" key="1">
    <source>
        <dbReference type="EMBL" id="CAK0859827.1"/>
    </source>
</evidence>
<accession>A0ABN9UJF8</accession>
<comment type="caution">
    <text evidence="1">The sequence shown here is derived from an EMBL/GenBank/DDBJ whole genome shotgun (WGS) entry which is preliminary data.</text>
</comment>
<keyword evidence="2" id="KW-1185">Reference proteome</keyword>
<name>A0ABN9UJF8_9DINO</name>
<evidence type="ECO:0000313" key="2">
    <source>
        <dbReference type="Proteomes" id="UP001189429"/>
    </source>
</evidence>
<dbReference type="EMBL" id="CAUYUJ010015936">
    <property type="protein sequence ID" value="CAK0859827.1"/>
    <property type="molecule type" value="Genomic_DNA"/>
</dbReference>
<proteinExistence type="predicted"/>
<reference evidence="1" key="1">
    <citation type="submission" date="2023-10" db="EMBL/GenBank/DDBJ databases">
        <authorList>
            <person name="Chen Y."/>
            <person name="Shah S."/>
            <person name="Dougan E. K."/>
            <person name="Thang M."/>
            <person name="Chan C."/>
        </authorList>
    </citation>
    <scope>NUCLEOTIDE SEQUENCE [LARGE SCALE GENOMIC DNA]</scope>
</reference>
<protein>
    <submittedName>
        <fullName evidence="1">Uncharacterized protein</fullName>
    </submittedName>
</protein>
<sequence length="100" mass="10977">HVNLKLKRRQSEGISCIFYRIDTTEGAGTWKQLLQVSDAKFSDENLRHLEVATATDAAQACILHIFNQLCKMQVGSDNIDGIKGAALQARTKAFTDLGVA</sequence>
<feature type="non-terminal residue" evidence="1">
    <location>
        <position position="1"/>
    </location>
</feature>
<organism evidence="1 2">
    <name type="scientific">Prorocentrum cordatum</name>
    <dbReference type="NCBI Taxonomy" id="2364126"/>
    <lineage>
        <taxon>Eukaryota</taxon>
        <taxon>Sar</taxon>
        <taxon>Alveolata</taxon>
        <taxon>Dinophyceae</taxon>
        <taxon>Prorocentrales</taxon>
        <taxon>Prorocentraceae</taxon>
        <taxon>Prorocentrum</taxon>
    </lineage>
</organism>
<dbReference type="Proteomes" id="UP001189429">
    <property type="component" value="Unassembled WGS sequence"/>
</dbReference>